<dbReference type="HOGENOM" id="CLU_1972161_0_0_1"/>
<gene>
    <name evidence="2" type="ORF">PV09_01980</name>
</gene>
<proteinExistence type="predicted"/>
<dbReference type="AlphaFoldDB" id="A0A0D1Z2E3"/>
<keyword evidence="1" id="KW-0732">Signal</keyword>
<dbReference type="GeneID" id="27309953"/>
<feature type="signal peptide" evidence="1">
    <location>
        <begin position="1"/>
        <end position="17"/>
    </location>
</feature>
<sequence>MHHGIQMLLQSANLVMAICEMDLKQAAGECWRGSMSLLDLLISACDTFVNGGDDPGGEHYIPRLVSWNENKDAMLAAKQPRQPRCRRNLGSTFYVLKPFDLPRQQGTRQERTCFHSYAASKDSVDHE</sequence>
<dbReference type="RefSeq" id="XP_016216971.1">
    <property type="nucleotide sequence ID" value="XM_016354955.1"/>
</dbReference>
<accession>A0A0D1Z2E3</accession>
<dbReference type="EMBL" id="KN847533">
    <property type="protein sequence ID" value="KIW07102.1"/>
    <property type="molecule type" value="Genomic_DNA"/>
</dbReference>
<evidence type="ECO:0000313" key="3">
    <source>
        <dbReference type="Proteomes" id="UP000053259"/>
    </source>
</evidence>
<dbReference type="Proteomes" id="UP000053259">
    <property type="component" value="Unassembled WGS sequence"/>
</dbReference>
<dbReference type="InParanoid" id="A0A0D1Z2E3"/>
<evidence type="ECO:0000256" key="1">
    <source>
        <dbReference type="SAM" id="SignalP"/>
    </source>
</evidence>
<organism evidence="2 3">
    <name type="scientific">Verruconis gallopava</name>
    <dbReference type="NCBI Taxonomy" id="253628"/>
    <lineage>
        <taxon>Eukaryota</taxon>
        <taxon>Fungi</taxon>
        <taxon>Dikarya</taxon>
        <taxon>Ascomycota</taxon>
        <taxon>Pezizomycotina</taxon>
        <taxon>Dothideomycetes</taxon>
        <taxon>Pleosporomycetidae</taxon>
        <taxon>Venturiales</taxon>
        <taxon>Sympoventuriaceae</taxon>
        <taxon>Verruconis</taxon>
    </lineage>
</organism>
<protein>
    <submittedName>
        <fullName evidence="2">Uncharacterized protein</fullName>
    </submittedName>
</protein>
<name>A0A0D1Z2E3_9PEZI</name>
<dbReference type="VEuPathDB" id="FungiDB:PV09_01980"/>
<feature type="chain" id="PRO_5002237382" evidence="1">
    <location>
        <begin position="18"/>
        <end position="127"/>
    </location>
</feature>
<evidence type="ECO:0000313" key="2">
    <source>
        <dbReference type="EMBL" id="KIW07102.1"/>
    </source>
</evidence>
<keyword evidence="3" id="KW-1185">Reference proteome</keyword>
<reference evidence="2 3" key="1">
    <citation type="submission" date="2015-01" db="EMBL/GenBank/DDBJ databases">
        <title>The Genome Sequence of Ochroconis gallopava CBS43764.</title>
        <authorList>
            <consortium name="The Broad Institute Genomics Platform"/>
            <person name="Cuomo C."/>
            <person name="de Hoog S."/>
            <person name="Gorbushina A."/>
            <person name="Stielow B."/>
            <person name="Teixiera M."/>
            <person name="Abouelleil A."/>
            <person name="Chapman S.B."/>
            <person name="Priest M."/>
            <person name="Young S.K."/>
            <person name="Wortman J."/>
            <person name="Nusbaum C."/>
            <person name="Birren B."/>
        </authorList>
    </citation>
    <scope>NUCLEOTIDE SEQUENCE [LARGE SCALE GENOMIC DNA]</scope>
    <source>
        <strain evidence="2 3">CBS 43764</strain>
    </source>
</reference>